<feature type="compositionally biased region" description="Basic and acidic residues" evidence="1">
    <location>
        <begin position="44"/>
        <end position="60"/>
    </location>
</feature>
<dbReference type="AlphaFoldDB" id="A0A5E5P7I9"/>
<evidence type="ECO:0000256" key="1">
    <source>
        <dbReference type="SAM" id="MobiDB-lite"/>
    </source>
</evidence>
<dbReference type="EMBL" id="CABPSX010000005">
    <property type="protein sequence ID" value="VVG71759.1"/>
    <property type="molecule type" value="Genomic_DNA"/>
</dbReference>
<dbReference type="Proteomes" id="UP000364291">
    <property type="component" value="Unassembled WGS sequence"/>
</dbReference>
<name>A0A5E5P7I9_9BURK</name>
<evidence type="ECO:0000313" key="2">
    <source>
        <dbReference type="EMBL" id="VVG71759.1"/>
    </source>
</evidence>
<accession>A0A5E5P7I9</accession>
<protein>
    <submittedName>
        <fullName evidence="2">Uncharacterized protein</fullName>
    </submittedName>
</protein>
<evidence type="ECO:0000313" key="3">
    <source>
        <dbReference type="Proteomes" id="UP000364291"/>
    </source>
</evidence>
<feature type="region of interest" description="Disordered" evidence="1">
    <location>
        <begin position="44"/>
        <end position="91"/>
    </location>
</feature>
<sequence>MGPKTATSVAVFYGRSSRTEVSRTRSEVAYDGVGFAAPSDWRVAERGRRWTRHQRDERPNHATGSTTPAASRRSAGASRCPDPSPPSVAPRRPAAAIARCLAKAEPGIVAIAATRVGATSRCDGGSGGAEGRCVRSASLSRGGTARRHVHIGRPHGRCARVCPMAGGGRYDICRACPASESGRDGLAGASQE</sequence>
<gene>
    <name evidence="2" type="ORF">PAP18089_02745</name>
</gene>
<reference evidence="2 3" key="1">
    <citation type="submission" date="2019-08" db="EMBL/GenBank/DDBJ databases">
        <authorList>
            <person name="Peeters C."/>
        </authorList>
    </citation>
    <scope>NUCLEOTIDE SEQUENCE [LARGE SCALE GENOMIC DNA]</scope>
    <source>
        <strain evidence="2 3">LMG 18089</strain>
    </source>
</reference>
<feature type="compositionally biased region" description="Low complexity" evidence="1">
    <location>
        <begin position="62"/>
        <end position="81"/>
    </location>
</feature>
<organism evidence="2 3">
    <name type="scientific">Pandoraea apista</name>
    <dbReference type="NCBI Taxonomy" id="93218"/>
    <lineage>
        <taxon>Bacteria</taxon>
        <taxon>Pseudomonadati</taxon>
        <taxon>Pseudomonadota</taxon>
        <taxon>Betaproteobacteria</taxon>
        <taxon>Burkholderiales</taxon>
        <taxon>Burkholderiaceae</taxon>
        <taxon>Pandoraea</taxon>
    </lineage>
</organism>
<proteinExistence type="predicted"/>